<keyword evidence="5" id="KW-0812">Transmembrane</keyword>
<dbReference type="InterPro" id="IPR049625">
    <property type="entry name" value="Glyco_transf_61_cat"/>
</dbReference>
<evidence type="ECO:0000256" key="3">
    <source>
        <dbReference type="ARBA" id="ARBA00022679"/>
    </source>
</evidence>
<organism evidence="7">
    <name type="scientific">Daucus carota subsp. sativus</name>
    <name type="common">Carrot</name>
    <dbReference type="NCBI Taxonomy" id="79200"/>
    <lineage>
        <taxon>Eukaryota</taxon>
        <taxon>Viridiplantae</taxon>
        <taxon>Streptophyta</taxon>
        <taxon>Embryophyta</taxon>
        <taxon>Tracheophyta</taxon>
        <taxon>Spermatophyta</taxon>
        <taxon>Magnoliopsida</taxon>
        <taxon>eudicotyledons</taxon>
        <taxon>Gunneridae</taxon>
        <taxon>Pentapetalae</taxon>
        <taxon>asterids</taxon>
        <taxon>campanulids</taxon>
        <taxon>Apiales</taxon>
        <taxon>Apiaceae</taxon>
        <taxon>Apioideae</taxon>
        <taxon>Scandiceae</taxon>
        <taxon>Daucinae</taxon>
        <taxon>Daucus</taxon>
        <taxon>Daucus sect. Daucus</taxon>
    </lineage>
</organism>
<proteinExistence type="predicted"/>
<feature type="domain" description="Glycosyltransferase 61 catalytic" evidence="6">
    <location>
        <begin position="1037"/>
        <end position="1225"/>
    </location>
</feature>
<evidence type="ECO:0000256" key="5">
    <source>
        <dbReference type="SAM" id="Phobius"/>
    </source>
</evidence>
<evidence type="ECO:0000313" key="7">
    <source>
        <dbReference type="EMBL" id="KZM97478.1"/>
    </source>
</evidence>
<keyword evidence="5" id="KW-0472">Membrane</keyword>
<feature type="transmembrane region" description="Helical" evidence="5">
    <location>
        <begin position="744"/>
        <end position="763"/>
    </location>
</feature>
<feature type="transmembrane region" description="Helical" evidence="5">
    <location>
        <begin position="907"/>
        <end position="924"/>
    </location>
</feature>
<dbReference type="Gramene" id="KZM97478">
    <property type="protein sequence ID" value="KZM97478"/>
    <property type="gene ID" value="DCAR_015160"/>
</dbReference>
<feature type="domain" description="Glycosyltransferase 61 catalytic" evidence="6">
    <location>
        <begin position="558"/>
        <end position="746"/>
    </location>
</feature>
<evidence type="ECO:0000259" key="6">
    <source>
        <dbReference type="Pfam" id="PF04577"/>
    </source>
</evidence>
<gene>
    <name evidence="7" type="ORF">DCAR_015160</name>
</gene>
<dbReference type="EMBL" id="LNRQ01000004">
    <property type="protein sequence ID" value="KZM97478.1"/>
    <property type="molecule type" value="Genomic_DNA"/>
</dbReference>
<comment type="caution">
    <text evidence="7">The sequence shown here is derived from an EMBL/GenBank/DDBJ whole genome shotgun (WGS) entry which is preliminary data.</text>
</comment>
<keyword evidence="4" id="KW-0325">Glycoprotein</keyword>
<protein>
    <recommendedName>
        <fullName evidence="6">Glycosyltransferase 61 catalytic domain-containing protein</fullName>
    </recommendedName>
</protein>
<keyword evidence="3" id="KW-0808">Transferase</keyword>
<keyword evidence="2" id="KW-0328">Glycosyltransferase</keyword>
<comment type="subcellular location">
    <subcellularLocation>
        <location evidence="1">Golgi apparatus membrane</location>
        <topology evidence="1">Single-pass type II membrane protein</topology>
    </subcellularLocation>
</comment>
<dbReference type="GO" id="GO:0016763">
    <property type="term" value="F:pentosyltransferase activity"/>
    <property type="evidence" value="ECO:0007669"/>
    <property type="project" value="UniProtKB-ARBA"/>
</dbReference>
<feature type="domain" description="Glycosyltransferase 61 catalytic" evidence="6">
    <location>
        <begin position="120"/>
        <end position="308"/>
    </location>
</feature>
<accession>A0A165WL95</accession>
<name>A0A165WL95_DAUCS</name>
<dbReference type="InterPro" id="IPR007657">
    <property type="entry name" value="Glycosyltransferase_61"/>
</dbReference>
<dbReference type="PANTHER" id="PTHR20961:SF5">
    <property type="entry name" value="GLYCOSYLTRANSFERASE-RELATED"/>
    <property type="match status" value="1"/>
</dbReference>
<evidence type="ECO:0000256" key="1">
    <source>
        <dbReference type="ARBA" id="ARBA00004323"/>
    </source>
</evidence>
<dbReference type="PANTHER" id="PTHR20961">
    <property type="entry name" value="GLYCOSYLTRANSFERASE"/>
    <property type="match status" value="1"/>
</dbReference>
<dbReference type="Pfam" id="PF04577">
    <property type="entry name" value="Glyco_transf_61"/>
    <property type="match status" value="3"/>
</dbReference>
<keyword evidence="5" id="KW-1133">Transmembrane helix</keyword>
<evidence type="ECO:0000256" key="4">
    <source>
        <dbReference type="ARBA" id="ARBA00023180"/>
    </source>
</evidence>
<dbReference type="OMA" id="MNEHELV"/>
<dbReference type="GO" id="GO:0000139">
    <property type="term" value="C:Golgi membrane"/>
    <property type="evidence" value="ECO:0007669"/>
    <property type="project" value="UniProtKB-SubCell"/>
</dbReference>
<reference evidence="7" key="1">
    <citation type="journal article" date="2016" name="Nat. Genet.">
        <title>A high-quality carrot genome assembly provides new insights into carotenoid accumulation and asterid genome evolution.</title>
        <authorList>
            <person name="Iorizzo M."/>
            <person name="Ellison S."/>
            <person name="Senalik D."/>
            <person name="Zeng P."/>
            <person name="Satapoomin P."/>
            <person name="Huang J."/>
            <person name="Bowman M."/>
            <person name="Iovene M."/>
            <person name="Sanseverino W."/>
            <person name="Cavagnaro P."/>
            <person name="Yildiz M."/>
            <person name="Macko-Podgorni A."/>
            <person name="Moranska E."/>
            <person name="Grzebelus E."/>
            <person name="Grzebelus D."/>
            <person name="Ashrafi H."/>
            <person name="Zheng Z."/>
            <person name="Cheng S."/>
            <person name="Spooner D."/>
            <person name="Van Deynze A."/>
            <person name="Simon P."/>
        </authorList>
    </citation>
    <scope>NUCLEOTIDE SEQUENCE [LARGE SCALE GENOMIC DNA]</scope>
    <source>
        <tissue evidence="7">Leaf</tissue>
    </source>
</reference>
<evidence type="ECO:0000256" key="2">
    <source>
        <dbReference type="ARBA" id="ARBA00022676"/>
    </source>
</evidence>
<sequence length="1321" mass="151412">MAQRLINFDVTSNFQGADVTTRVKSRIVCHFTEPESDFCEMHGDIRILGNSSTIFIPDFRVADMFTKNNLSGIKPYARKTDEIALEHVRQFSFSQEMPRCTQNHRVPAILFSIGGYTGNYFHSFTDVVIPLYTTSRKFNGQVQFLLADKNGSWTTKFQVVLKKLSNYEAIDIDKEDGVHCFPSMIIGLKKYKELSIDPLTSPDYSVTNFREFLRSSYYLKREYAIRLGSKEKRRPRLLIISRKRTRTLMNEHELVTMGQNLGFDVVVAEARSNISEVSQLVNSCDVLMGVHGAGLTNIVFLPKNAVFIQVLPIPSGDFERIARTSFGDPSETMNLRYLEYKISEKESSLIQKYPLDHEVFKNTHTIAEKGWFYFKSMYLENQNVKLDVLRQACIGCVCLRGHFLEKAMYNSIVARSFSQHGQKKMRRGAFFGGLVLGFFICIYSTPYQGPLAFGADVTTPVKSRIVCNFTEPESDFCEMHGDIRILGSSSTIFIPHFSVADMFTKNNSSGIKPYARKGDEGALERVRQFRFSQEMHRCTQNHSVPTVLFSIGEYTGNYFHSFSDVVIPLYTTSRKFNGQVQFLLADKKVSWTKKFRVVLMKLSNYEAIDIDKEDGVHCFPGMIIGLKKHKELSIDPLESPDYSMTNFREFLRSSYYLKREYAIRLGSKGKKRPRLLIISRKRTRTFMNENEIGKMAQKLGFDVVLAEASSNISEFSKLVNSCDVLMGVHGAGLTNIVFLPKNAVLIQVVLFGGVEWLATTYFGDPSKNMNLRYLEYKISEKESSLIQKYPLDDEVFKNPQSIAEKGWPYYKSVYLDNQNVKLDVFRFKTTLLEALQMLRGLEWLGTTDFGDPSKNMNLRYFGGSSSDAEQACISCVCLSSHFLEKAMDNSIVARSFSQHWRKKMRRGAFFGGLVLGFFICIYFTPYQGPLPFGADVTTPVKSRIVCNFTEPESDFCEMHGDIRILGNSSTIFFPHFSVADMFTKNNWPRIKPYARKTDEGALERVRQFRFSQEMPRCTQNHRVPAILFSIGGYTGNYYHSFSDVVIPLYTTSRKFNGQVQFLLADMKVFWTAKFQVVLKKLSNYEAIDIDKEEGVHCFPSMIIGLKKYKELSIDPLTSPDYSVTNFREFLRSSYYLKREYAIRLGSKEKRRPRMLIISRTRTRKLMNEHELVTMAQKLGFDVVLAEASSNISEYSQSVNSCDVLMGVHGAGLTNIVFLPNNAVFIQVLPIPFGDIEWIARTTFGDPSKTMNLRYLEYKISEKESSLIQKYPLDHEVFKNPPLVAQKGWSYFKSIYLENQNLKLDVLRFKTTLLEALQMLSM</sequence>